<sequence>MTHLIVSPVVGIQLARIIGVSWWIGPLVTVLTSGLGTAVLTVWALVVSFVRLGEELQVKPPRQAFEGRSDLAFNTLGKLLAAIGPIVYIIPIVLIHWLPWHADGILNEDDQRFLIGFGSLFLAFALICALCAAPRWANLFTLNVCNLAFFETFFELKDSGASNMGAGFWVLFISTIVMWLGCLIFAIMMKGPQKRQEQPPVVQHNQPQAVPAMAGGAGGPGHMGPGNVGPGSAGPGYGPGPGGPGPAGPGTTGPGTAGPGYGSSPGYGSGPGYGQQGY</sequence>
<keyword evidence="2" id="KW-0472">Membrane</keyword>
<feature type="compositionally biased region" description="Gly residues" evidence="1">
    <location>
        <begin position="215"/>
        <end position="240"/>
    </location>
</feature>
<protein>
    <submittedName>
        <fullName evidence="3">Uncharacterized protein</fullName>
    </submittedName>
</protein>
<dbReference type="Proteomes" id="UP000235598">
    <property type="component" value="Unassembled WGS sequence"/>
</dbReference>
<organism evidence="3 4">
    <name type="scientific">Brevibacterium paucivorans</name>
    <dbReference type="NCBI Taxonomy" id="170994"/>
    <lineage>
        <taxon>Bacteria</taxon>
        <taxon>Bacillati</taxon>
        <taxon>Actinomycetota</taxon>
        <taxon>Actinomycetes</taxon>
        <taxon>Micrococcales</taxon>
        <taxon>Brevibacteriaceae</taxon>
        <taxon>Brevibacterium</taxon>
    </lineage>
</organism>
<evidence type="ECO:0000256" key="2">
    <source>
        <dbReference type="SAM" id="Phobius"/>
    </source>
</evidence>
<evidence type="ECO:0000256" key="1">
    <source>
        <dbReference type="SAM" id="MobiDB-lite"/>
    </source>
</evidence>
<feature type="compositionally biased region" description="Gly residues" evidence="1">
    <location>
        <begin position="248"/>
        <end position="278"/>
    </location>
</feature>
<keyword evidence="2" id="KW-1133">Transmembrane helix</keyword>
<feature type="transmembrane region" description="Helical" evidence="2">
    <location>
        <begin position="168"/>
        <end position="188"/>
    </location>
</feature>
<dbReference type="EMBL" id="PNHK01000003">
    <property type="protein sequence ID" value="PMD05288.1"/>
    <property type="molecule type" value="Genomic_DNA"/>
</dbReference>
<proteinExistence type="predicted"/>
<evidence type="ECO:0000313" key="4">
    <source>
        <dbReference type="Proteomes" id="UP000235598"/>
    </source>
</evidence>
<reference evidence="3 4" key="1">
    <citation type="submission" date="2017-09" db="EMBL/GenBank/DDBJ databases">
        <title>Bacterial strain isolated from the female urinary microbiota.</title>
        <authorList>
            <person name="Thomas-White K."/>
            <person name="Kumar N."/>
            <person name="Forster S."/>
            <person name="Putonti C."/>
            <person name="Lawley T."/>
            <person name="Wolfe A.J."/>
        </authorList>
    </citation>
    <scope>NUCLEOTIDE SEQUENCE [LARGE SCALE GENOMIC DNA]</scope>
    <source>
        <strain evidence="3 4">UMB1301</strain>
    </source>
</reference>
<feature type="transmembrane region" description="Helical" evidence="2">
    <location>
        <begin position="113"/>
        <end position="132"/>
    </location>
</feature>
<dbReference type="RefSeq" id="WP_102239227.1">
    <property type="nucleotide sequence ID" value="NZ_BAAAIM010000006.1"/>
</dbReference>
<keyword evidence="2" id="KW-0812">Transmembrane</keyword>
<feature type="transmembrane region" description="Helical" evidence="2">
    <location>
        <begin position="71"/>
        <end position="98"/>
    </location>
</feature>
<feature type="region of interest" description="Disordered" evidence="1">
    <location>
        <begin position="196"/>
        <end position="278"/>
    </location>
</feature>
<gene>
    <name evidence="3" type="ORF">CJ199_09450</name>
</gene>
<feature type="transmembrane region" description="Helical" evidence="2">
    <location>
        <begin position="20"/>
        <end position="50"/>
    </location>
</feature>
<name>A0A2N6VMN8_9MICO</name>
<dbReference type="AlphaFoldDB" id="A0A2N6VMN8"/>
<accession>A0A2N6VMN8</accession>
<evidence type="ECO:0000313" key="3">
    <source>
        <dbReference type="EMBL" id="PMD05288.1"/>
    </source>
</evidence>
<comment type="caution">
    <text evidence="3">The sequence shown here is derived from an EMBL/GenBank/DDBJ whole genome shotgun (WGS) entry which is preliminary data.</text>
</comment>